<evidence type="ECO:0000259" key="4">
    <source>
        <dbReference type="Pfam" id="PF05506"/>
    </source>
</evidence>
<dbReference type="PROSITE" id="PS51318">
    <property type="entry name" value="TAT"/>
    <property type="match status" value="1"/>
</dbReference>
<feature type="domain" description="Bacterial phospholipase C C-terminal" evidence="4">
    <location>
        <begin position="748"/>
        <end position="831"/>
    </location>
</feature>
<evidence type="ECO:0000256" key="2">
    <source>
        <dbReference type="ARBA" id="ARBA00012018"/>
    </source>
</evidence>
<reference evidence="5" key="1">
    <citation type="submission" date="2022-01" db="EMBL/GenBank/DDBJ databases">
        <authorList>
            <person name="Jo J.-H."/>
            <person name="Im W.-T."/>
        </authorList>
    </citation>
    <scope>NUCLEOTIDE SEQUENCE</scope>
    <source>
        <strain evidence="5">NA20</strain>
    </source>
</reference>
<accession>A0ABS9KSK6</accession>
<dbReference type="RefSeq" id="WP_237872499.1">
    <property type="nucleotide sequence ID" value="NZ_JAKLTR010000008.1"/>
</dbReference>
<dbReference type="InterPro" id="IPR019546">
    <property type="entry name" value="TAT_signal_bac_arc"/>
</dbReference>
<name>A0ABS9KSK6_9BACT</name>
<dbReference type="Pfam" id="PF05506">
    <property type="entry name" value="PLipase_C_C"/>
    <property type="match status" value="2"/>
</dbReference>
<dbReference type="PANTHER" id="PTHR31956">
    <property type="entry name" value="NON-SPECIFIC PHOSPHOLIPASE C4-RELATED"/>
    <property type="match status" value="1"/>
</dbReference>
<dbReference type="InterPro" id="IPR006311">
    <property type="entry name" value="TAT_signal"/>
</dbReference>
<dbReference type="InterPro" id="IPR017767">
    <property type="entry name" value="PC-PLC"/>
</dbReference>
<sequence>MDSRRDFIKKATTLAGGMGFAYAIPESIQKAFAIDPVTGTTYLDAEHVVILMQENRSFDHCYGALQGVRGFNDPRAIDLPDGDLVWLQKNAAGEAFVPFRLDIKNTKSTWIGSLPHSWTNQVDARNNGKYDKWIIAKPHGNKAYASAPLTLGYYNREDIPFYYALADAFTVCDQNFCSSLTGTTPNRLYLWTGSLREKDSGDVHANVRNEDLDYHKEVSWKTFPERLEENGISWKIYQNEISLSTGLEGEEDSWLSNFTDNPIEWFSQYRVRFSKTRRAFVIKSIDELPAQIVMLEKQLQEGKLEGDALERAKRELARKHDWLEMAKKEKELYNDETFAKLSDHDKNLHLKAFTTNVNDPHYRELETLRYDDNGVAREVRMPKGDVLDQFRKDVGKGKLPAVSWVVAPENFSDHPGAPWYGAWYVSEVMDILTKNPEVWKKTIFVLCYDENDGYFDHVPPFVPHDPAVPGSGMASEGIDVSVEQVTLAQDQAGRKPEQARASAIGLGYRVPLVIASPWSRGGAVCSEVFDHTSIVQLLENIFTHKKGKEVKETNISAWRRTVCGDLSSVFQPYNGEKIKLPAFLKQEGVIQSIHKAQFTKDPFGYKVLTDAEKKAVNQRSQSSIMPKQEKGVRPACPIPYELYVDGHLTDDKKGFRIEFSAAKKMFKEAASGSPFTVYAAGRYGDKQANTLEKGRNWNFTVAAGDQLADIWPLDKFESDRYHLKVHGPNGFFREFAGSAKHHAIKARLVYEKLNSGNTFSGNVILQLESLQTGKPVNLVIRDNAYRSAPRKISLNTGKKEVLINLTRSFGWYDLTLSMEGEPDFIQRYAGHVETGKVSKTDPAMAGL</sequence>
<keyword evidence="3" id="KW-0378">Hydrolase</keyword>
<dbReference type="InterPro" id="IPR008475">
    <property type="entry name" value="PLipase_C_C"/>
</dbReference>
<dbReference type="EMBL" id="JAKLTR010000008">
    <property type="protein sequence ID" value="MCG2615283.1"/>
    <property type="molecule type" value="Genomic_DNA"/>
</dbReference>
<keyword evidence="6" id="KW-1185">Reference proteome</keyword>
<dbReference type="PANTHER" id="PTHR31956:SF1">
    <property type="entry name" value="NON-SPECIFIC PHOSPHOLIPASE C1"/>
    <property type="match status" value="1"/>
</dbReference>
<dbReference type="Proteomes" id="UP001165367">
    <property type="component" value="Unassembled WGS sequence"/>
</dbReference>
<dbReference type="NCBIfam" id="TIGR01409">
    <property type="entry name" value="TAT_signal_seq"/>
    <property type="match status" value="1"/>
</dbReference>
<feature type="domain" description="Bacterial phospholipase C C-terminal" evidence="4">
    <location>
        <begin position="634"/>
        <end position="737"/>
    </location>
</feature>
<gene>
    <name evidence="5" type="ORF">LZZ85_13370</name>
</gene>
<dbReference type="EC" id="3.1.4.3" evidence="2"/>
<evidence type="ECO:0000313" key="6">
    <source>
        <dbReference type="Proteomes" id="UP001165367"/>
    </source>
</evidence>
<dbReference type="Gene3D" id="3.40.720.10">
    <property type="entry name" value="Alkaline Phosphatase, subunit A"/>
    <property type="match status" value="2"/>
</dbReference>
<comment type="caution">
    <text evidence="5">The sequence shown here is derived from an EMBL/GenBank/DDBJ whole genome shotgun (WGS) entry which is preliminary data.</text>
</comment>
<protein>
    <recommendedName>
        <fullName evidence="2">phospholipase C</fullName>
        <ecNumber evidence="2">3.1.4.3</ecNumber>
    </recommendedName>
</protein>
<proteinExistence type="inferred from homology"/>
<evidence type="ECO:0000256" key="1">
    <source>
        <dbReference type="ARBA" id="ARBA00009717"/>
    </source>
</evidence>
<dbReference type="NCBIfam" id="TIGR03396">
    <property type="entry name" value="PC_PLC"/>
    <property type="match status" value="1"/>
</dbReference>
<comment type="similarity">
    <text evidence="1">Belongs to the bacterial phospholipase C family.</text>
</comment>
<evidence type="ECO:0000256" key="3">
    <source>
        <dbReference type="ARBA" id="ARBA00022801"/>
    </source>
</evidence>
<dbReference type="Pfam" id="PF04185">
    <property type="entry name" value="Phosphoesterase"/>
    <property type="match status" value="2"/>
</dbReference>
<evidence type="ECO:0000313" key="5">
    <source>
        <dbReference type="EMBL" id="MCG2615283.1"/>
    </source>
</evidence>
<organism evidence="5 6">
    <name type="scientific">Terrimonas ginsenosidimutans</name>
    <dbReference type="NCBI Taxonomy" id="2908004"/>
    <lineage>
        <taxon>Bacteria</taxon>
        <taxon>Pseudomonadati</taxon>
        <taxon>Bacteroidota</taxon>
        <taxon>Chitinophagia</taxon>
        <taxon>Chitinophagales</taxon>
        <taxon>Chitinophagaceae</taxon>
        <taxon>Terrimonas</taxon>
    </lineage>
</organism>
<dbReference type="InterPro" id="IPR007312">
    <property type="entry name" value="Phosphoesterase"/>
</dbReference>
<dbReference type="InterPro" id="IPR017850">
    <property type="entry name" value="Alkaline_phosphatase_core_sf"/>
</dbReference>